<keyword evidence="7" id="KW-0547">Nucleotide-binding</keyword>
<dbReference type="SUPFAM" id="SSF52935">
    <property type="entry name" value="PK C-terminal domain-like"/>
    <property type="match status" value="1"/>
</dbReference>
<dbReference type="STRING" id="291195.A0A437AJS9"/>
<evidence type="ECO:0000256" key="8">
    <source>
        <dbReference type="ARBA" id="ARBA00022777"/>
    </source>
</evidence>
<organism evidence="16 17">
    <name type="scientific">Tubulinosema ratisbonensis</name>
    <dbReference type="NCBI Taxonomy" id="291195"/>
    <lineage>
        <taxon>Eukaryota</taxon>
        <taxon>Fungi</taxon>
        <taxon>Fungi incertae sedis</taxon>
        <taxon>Microsporidia</taxon>
        <taxon>Tubulinosematoidea</taxon>
        <taxon>Tubulinosematidae</taxon>
        <taxon>Tubulinosema</taxon>
    </lineage>
</organism>
<dbReference type="InterPro" id="IPR036918">
    <property type="entry name" value="Pyrv_Knase_C_sf"/>
</dbReference>
<dbReference type="AlphaFoldDB" id="A0A437AJS9"/>
<dbReference type="UniPathway" id="UPA00109">
    <property type="reaction ID" value="UER00188"/>
</dbReference>
<feature type="domain" description="Pyruvate kinase barrel" evidence="15">
    <location>
        <begin position="4"/>
        <end position="321"/>
    </location>
</feature>
<evidence type="ECO:0000256" key="14">
    <source>
        <dbReference type="RuleBase" id="RU000504"/>
    </source>
</evidence>
<evidence type="ECO:0000256" key="1">
    <source>
        <dbReference type="ARBA" id="ARBA00001958"/>
    </source>
</evidence>
<dbReference type="EMBL" id="RCSS01000551">
    <property type="protein sequence ID" value="RVD91372.1"/>
    <property type="molecule type" value="Genomic_DNA"/>
</dbReference>
<dbReference type="EC" id="2.7.1.40" evidence="4 14"/>
<evidence type="ECO:0000256" key="12">
    <source>
        <dbReference type="ARBA" id="ARBA00023317"/>
    </source>
</evidence>
<dbReference type="SUPFAM" id="SSF51621">
    <property type="entry name" value="Phosphoenolpyruvate/pyruvate domain"/>
    <property type="match status" value="1"/>
</dbReference>
<keyword evidence="6" id="KW-0479">Metal-binding</keyword>
<keyword evidence="10 14" id="KW-0460">Magnesium</keyword>
<keyword evidence="12 16" id="KW-0670">Pyruvate</keyword>
<evidence type="ECO:0000256" key="3">
    <source>
        <dbReference type="ARBA" id="ARBA00008663"/>
    </source>
</evidence>
<comment type="similarity">
    <text evidence="3 14">Belongs to the pyruvate kinase family.</text>
</comment>
<dbReference type="GO" id="GO:0000287">
    <property type="term" value="F:magnesium ion binding"/>
    <property type="evidence" value="ECO:0007669"/>
    <property type="project" value="InterPro"/>
</dbReference>
<evidence type="ECO:0000256" key="5">
    <source>
        <dbReference type="ARBA" id="ARBA00022679"/>
    </source>
</evidence>
<keyword evidence="11 14" id="KW-0324">Glycolysis</keyword>
<dbReference type="PANTHER" id="PTHR11817">
    <property type="entry name" value="PYRUVATE KINASE"/>
    <property type="match status" value="1"/>
</dbReference>
<dbReference type="InterPro" id="IPR015793">
    <property type="entry name" value="Pyrv_Knase_brl"/>
</dbReference>
<dbReference type="PRINTS" id="PR01050">
    <property type="entry name" value="PYRUVTKNASE"/>
</dbReference>
<evidence type="ECO:0000313" key="16">
    <source>
        <dbReference type="EMBL" id="RVD91372.1"/>
    </source>
</evidence>
<evidence type="ECO:0000256" key="13">
    <source>
        <dbReference type="ARBA" id="ARBA00048152"/>
    </source>
</evidence>
<dbReference type="InterPro" id="IPR015813">
    <property type="entry name" value="Pyrv/PenolPyrv_kinase-like_dom"/>
</dbReference>
<evidence type="ECO:0000256" key="4">
    <source>
        <dbReference type="ARBA" id="ARBA00012142"/>
    </source>
</evidence>
<accession>A0A437AJS9</accession>
<evidence type="ECO:0000256" key="11">
    <source>
        <dbReference type="ARBA" id="ARBA00023152"/>
    </source>
</evidence>
<comment type="pathway">
    <text evidence="2 14">Carbohydrate degradation; glycolysis; pyruvate from D-glyceraldehyde 3-phosphate: step 5/5.</text>
</comment>
<dbReference type="GO" id="GO:0016301">
    <property type="term" value="F:kinase activity"/>
    <property type="evidence" value="ECO:0007669"/>
    <property type="project" value="UniProtKB-KW"/>
</dbReference>
<name>A0A437AJS9_9MICR</name>
<dbReference type="InterPro" id="IPR011037">
    <property type="entry name" value="Pyrv_Knase-like_insert_dom_sf"/>
</dbReference>
<keyword evidence="9" id="KW-0067">ATP-binding</keyword>
<gene>
    <name evidence="16" type="ORF">TUBRATIS_21770</name>
</gene>
<dbReference type="GO" id="GO:0004743">
    <property type="term" value="F:pyruvate kinase activity"/>
    <property type="evidence" value="ECO:0007669"/>
    <property type="project" value="UniProtKB-EC"/>
</dbReference>
<comment type="cofactor">
    <cofactor evidence="1">
        <name>K(+)</name>
        <dbReference type="ChEBI" id="CHEBI:29103"/>
    </cofactor>
</comment>
<dbReference type="InterPro" id="IPR015806">
    <property type="entry name" value="Pyrv_Knase_insert_dom_sf"/>
</dbReference>
<keyword evidence="5 14" id="KW-0808">Transferase</keyword>
<dbReference type="Gene3D" id="2.40.33.10">
    <property type="entry name" value="PK beta-barrel domain-like"/>
    <property type="match status" value="1"/>
</dbReference>
<dbReference type="Proteomes" id="UP000282876">
    <property type="component" value="Unassembled WGS sequence"/>
</dbReference>
<keyword evidence="8 14" id="KW-0418">Kinase</keyword>
<dbReference type="InterPro" id="IPR001697">
    <property type="entry name" value="Pyr_Knase"/>
</dbReference>
<sequence>MHSNTKIICTFGQAIDSKEKIKSLIEKGMSIARMNMSHNNHKIHLDRIKMIREVEKEMNICIPIGLDTKGPELRILNIEKEFLVKKGDKIFLTNSEPKNGKSLKIHLKNLLEIKKDTLIFVDDGLLKLKVIEKKEEVLETEALNDHTIFPRKKINIPGFSLQINFLSEEDKKDLLLGLEEKVDYLFLSFVSKPSDILEVKHFLKETNKHFPLLISKIESVEGMKNLDSLIELSDGIMIARGDLGVEIGFVETFSAQNEICEKVRNKGKILICATQMLESMTNSPVPTRAEVTDIGNAVLQGVDCVMLSGETAKGNFPEQAVDLMHQVCLKAEKMIKVNNSYNDLKEIIRHFQPKSIVLETNSFSDISLILKINKTAPVFIKSENEIFKRQILIRKNCFLFDKFEKKSIFIKRKEDVWEFKCLE</sequence>
<reference evidence="16 17" key="1">
    <citation type="submission" date="2018-10" db="EMBL/GenBank/DDBJ databases">
        <title>Draft genome sequence of the microsporidian Tubulinosema ratisbonensis.</title>
        <authorList>
            <person name="Polonais V."/>
            <person name="Peyretaillade E."/>
            <person name="Niehus S."/>
            <person name="Wawrzyniak I."/>
            <person name="Franchet A."/>
            <person name="Gaspin C."/>
            <person name="Reichstadt M."/>
            <person name="Belser C."/>
            <person name="Labadie K."/>
            <person name="Delbac F."/>
            <person name="Ferrandon D."/>
        </authorList>
    </citation>
    <scope>NUCLEOTIDE SEQUENCE [LARGE SCALE GENOMIC DNA]</scope>
    <source>
        <strain evidence="16 17">Franzen</strain>
    </source>
</reference>
<evidence type="ECO:0000256" key="10">
    <source>
        <dbReference type="ARBA" id="ARBA00022842"/>
    </source>
</evidence>
<dbReference type="SUPFAM" id="SSF50800">
    <property type="entry name" value="PK beta-barrel domain-like"/>
    <property type="match status" value="1"/>
</dbReference>
<proteinExistence type="inferred from homology"/>
<evidence type="ECO:0000256" key="6">
    <source>
        <dbReference type="ARBA" id="ARBA00022723"/>
    </source>
</evidence>
<evidence type="ECO:0000313" key="17">
    <source>
        <dbReference type="Proteomes" id="UP000282876"/>
    </source>
</evidence>
<evidence type="ECO:0000256" key="2">
    <source>
        <dbReference type="ARBA" id="ARBA00004997"/>
    </source>
</evidence>
<dbReference type="VEuPathDB" id="MicrosporidiaDB:TUBRATIS_21770"/>
<dbReference type="Pfam" id="PF00224">
    <property type="entry name" value="PK"/>
    <property type="match status" value="1"/>
</dbReference>
<comment type="caution">
    <text evidence="16">The sequence shown here is derived from an EMBL/GenBank/DDBJ whole genome shotgun (WGS) entry which is preliminary data.</text>
</comment>
<protein>
    <recommendedName>
        <fullName evidence="4 14">Pyruvate kinase</fullName>
        <ecNumber evidence="4 14">2.7.1.40</ecNumber>
    </recommendedName>
</protein>
<dbReference type="OrthoDB" id="108365at2759"/>
<dbReference type="GO" id="GO:0005524">
    <property type="term" value="F:ATP binding"/>
    <property type="evidence" value="ECO:0007669"/>
    <property type="project" value="UniProtKB-KW"/>
</dbReference>
<dbReference type="NCBIfam" id="TIGR01064">
    <property type="entry name" value="pyruv_kin"/>
    <property type="match status" value="1"/>
</dbReference>
<evidence type="ECO:0000259" key="15">
    <source>
        <dbReference type="Pfam" id="PF00224"/>
    </source>
</evidence>
<evidence type="ECO:0000256" key="7">
    <source>
        <dbReference type="ARBA" id="ARBA00022741"/>
    </source>
</evidence>
<comment type="catalytic activity">
    <reaction evidence="13 14">
        <text>pyruvate + ATP = phosphoenolpyruvate + ADP + H(+)</text>
        <dbReference type="Rhea" id="RHEA:18157"/>
        <dbReference type="ChEBI" id="CHEBI:15361"/>
        <dbReference type="ChEBI" id="CHEBI:15378"/>
        <dbReference type="ChEBI" id="CHEBI:30616"/>
        <dbReference type="ChEBI" id="CHEBI:58702"/>
        <dbReference type="ChEBI" id="CHEBI:456216"/>
        <dbReference type="EC" id="2.7.1.40"/>
    </reaction>
</comment>
<dbReference type="GO" id="GO:0030955">
    <property type="term" value="F:potassium ion binding"/>
    <property type="evidence" value="ECO:0007669"/>
    <property type="project" value="InterPro"/>
</dbReference>
<dbReference type="Gene3D" id="3.20.20.60">
    <property type="entry name" value="Phosphoenolpyruvate-binding domains"/>
    <property type="match status" value="1"/>
</dbReference>
<keyword evidence="17" id="KW-1185">Reference proteome</keyword>
<dbReference type="InterPro" id="IPR040442">
    <property type="entry name" value="Pyrv_kinase-like_dom_sf"/>
</dbReference>
<evidence type="ECO:0000256" key="9">
    <source>
        <dbReference type="ARBA" id="ARBA00022840"/>
    </source>
</evidence>